<keyword evidence="7" id="KW-1185">Reference proteome</keyword>
<feature type="domain" description="HipA-like C-terminal" evidence="4">
    <location>
        <begin position="164"/>
        <end position="398"/>
    </location>
</feature>
<evidence type="ECO:0000259" key="5">
    <source>
        <dbReference type="Pfam" id="PF13657"/>
    </source>
</evidence>
<feature type="domain" description="HipA N-terminal subdomain 1" evidence="5">
    <location>
        <begin position="18"/>
        <end position="119"/>
    </location>
</feature>
<evidence type="ECO:0000259" key="4">
    <source>
        <dbReference type="Pfam" id="PF07804"/>
    </source>
</evidence>
<evidence type="ECO:0000256" key="2">
    <source>
        <dbReference type="ARBA" id="ARBA00022679"/>
    </source>
</evidence>
<dbReference type="Proteomes" id="UP000325003">
    <property type="component" value="Unassembled WGS sequence"/>
</dbReference>
<proteinExistence type="inferred from homology"/>
<organism evidence="6 7">
    <name type="scientific">Nocardioides humilatus</name>
    <dbReference type="NCBI Taxonomy" id="2607660"/>
    <lineage>
        <taxon>Bacteria</taxon>
        <taxon>Bacillati</taxon>
        <taxon>Actinomycetota</taxon>
        <taxon>Actinomycetes</taxon>
        <taxon>Propionibacteriales</taxon>
        <taxon>Nocardioidaceae</taxon>
        <taxon>Nocardioides</taxon>
    </lineage>
</organism>
<evidence type="ECO:0000313" key="7">
    <source>
        <dbReference type="Proteomes" id="UP000325003"/>
    </source>
</evidence>
<evidence type="ECO:0000313" key="6">
    <source>
        <dbReference type="EMBL" id="KAA1416927.1"/>
    </source>
</evidence>
<dbReference type="NCBIfam" id="TIGR03071">
    <property type="entry name" value="couple_hipA"/>
    <property type="match status" value="1"/>
</dbReference>
<keyword evidence="2" id="KW-0808">Transferase</keyword>
<protein>
    <submittedName>
        <fullName evidence="6">Type II toxin-antitoxin system HipA family toxin</fullName>
    </submittedName>
</protein>
<dbReference type="AlphaFoldDB" id="A0A5B1LB75"/>
<name>A0A5B1LB75_9ACTN</name>
<sequence length="440" mass="48487">MSRTSRRSRRCSVATDRLHVLLDGTTVAQVERGARGGLRLTYSDPAAMRHPLTPALLVNAAAHRGKPVEAFLEGLLPDDAAVRQRWAADLADSLGRPVPPTAFDLLASMGQDCAGAVQFADDHLLPDLQARTGSYEPVDDQKIAARLRLLRDDTSGWTMPAEHWSLAGAQSKFTLALLDGRWHEPHGSVASTHIVKPGVARMRHQAVVEFATMRLAARLELPTASVTLGDFGDQESVVVKRFDRRVLDDGSVRRLHQVDLCQAAGRLPSEKYEARGGPSSRELAQLIRRVSSDPEHDVRRFSDALLFNYLAGCPDGHAKNFALLYAGATVRLAPLYDLATGLPYARLDSDTTAAFHIGGVRRFGEVYEKHWLAHARELGLDPAERLDRARTLAQRIPEELRAVLTDEVGGDVGRRLWARISGRPGRLTSRAREAVRRTNR</sequence>
<dbReference type="PANTHER" id="PTHR37419:SF1">
    <property type="entry name" value="SERINE_THREONINE-PROTEIN KINASE TOXIN HIPA"/>
    <property type="match status" value="1"/>
</dbReference>
<dbReference type="PANTHER" id="PTHR37419">
    <property type="entry name" value="SERINE/THREONINE-PROTEIN KINASE TOXIN HIPA"/>
    <property type="match status" value="1"/>
</dbReference>
<dbReference type="GO" id="GO:0005829">
    <property type="term" value="C:cytosol"/>
    <property type="evidence" value="ECO:0007669"/>
    <property type="project" value="TreeGrafter"/>
</dbReference>
<dbReference type="InterPro" id="IPR052028">
    <property type="entry name" value="HipA_Ser/Thr_kinase"/>
</dbReference>
<dbReference type="Pfam" id="PF13657">
    <property type="entry name" value="Couple_hipA"/>
    <property type="match status" value="1"/>
</dbReference>
<dbReference type="Pfam" id="PF07804">
    <property type="entry name" value="HipA_C"/>
    <property type="match status" value="1"/>
</dbReference>
<keyword evidence="3" id="KW-0418">Kinase</keyword>
<reference evidence="6 7" key="2">
    <citation type="submission" date="2019-09" db="EMBL/GenBank/DDBJ databases">
        <authorList>
            <person name="Jin C."/>
        </authorList>
    </citation>
    <scope>NUCLEOTIDE SEQUENCE [LARGE SCALE GENOMIC DNA]</scope>
    <source>
        <strain evidence="6 7">BN130099</strain>
    </source>
</reference>
<dbReference type="Gene3D" id="1.10.1070.20">
    <property type="match status" value="1"/>
</dbReference>
<accession>A0A5B1LB75</accession>
<dbReference type="EMBL" id="VUJV01000006">
    <property type="protein sequence ID" value="KAA1416927.1"/>
    <property type="molecule type" value="Genomic_DNA"/>
</dbReference>
<evidence type="ECO:0000256" key="1">
    <source>
        <dbReference type="ARBA" id="ARBA00010164"/>
    </source>
</evidence>
<gene>
    <name evidence="6" type="ORF">F0U44_17235</name>
</gene>
<dbReference type="GO" id="GO:0004674">
    <property type="term" value="F:protein serine/threonine kinase activity"/>
    <property type="evidence" value="ECO:0007669"/>
    <property type="project" value="TreeGrafter"/>
</dbReference>
<dbReference type="InterPro" id="IPR012893">
    <property type="entry name" value="HipA-like_C"/>
</dbReference>
<reference evidence="6 7" key="1">
    <citation type="submission" date="2019-09" db="EMBL/GenBank/DDBJ databases">
        <title>Nocardioides panacisoli sp. nov., isolated from the soil of a ginseng field.</title>
        <authorList>
            <person name="Cho C."/>
        </authorList>
    </citation>
    <scope>NUCLEOTIDE SEQUENCE [LARGE SCALE GENOMIC DNA]</scope>
    <source>
        <strain evidence="6 7">BN130099</strain>
    </source>
</reference>
<evidence type="ECO:0000256" key="3">
    <source>
        <dbReference type="ARBA" id="ARBA00022777"/>
    </source>
</evidence>
<comment type="similarity">
    <text evidence="1">Belongs to the HipA Ser/Thr kinase family.</text>
</comment>
<comment type="caution">
    <text evidence="6">The sequence shown here is derived from an EMBL/GenBank/DDBJ whole genome shotgun (WGS) entry which is preliminary data.</text>
</comment>
<dbReference type="InterPro" id="IPR017508">
    <property type="entry name" value="HipA_N1"/>
</dbReference>